<accession>A0A9Q1RP96</accession>
<protein>
    <recommendedName>
        <fullName evidence="22">Cysteine-rich receptor-like protein kinase 42</fullName>
    </recommendedName>
</protein>
<dbReference type="AlphaFoldDB" id="A0A9Q1RP96"/>
<keyword evidence="11 16" id="KW-0472">Membrane</keyword>
<feature type="compositionally biased region" description="Low complexity" evidence="15">
    <location>
        <begin position="625"/>
        <end position="642"/>
    </location>
</feature>
<evidence type="ECO:0000256" key="16">
    <source>
        <dbReference type="SAM" id="Phobius"/>
    </source>
</evidence>
<keyword evidence="21" id="KW-1185">Reference proteome</keyword>
<dbReference type="GO" id="GO:0016020">
    <property type="term" value="C:membrane"/>
    <property type="evidence" value="ECO:0007669"/>
    <property type="project" value="UniProtKB-SubCell"/>
</dbReference>
<dbReference type="FunFam" id="3.30.430.20:FF:000029">
    <property type="entry name" value="Cysteine-rich receptor-like protein kinase 42"/>
    <property type="match status" value="1"/>
</dbReference>
<keyword evidence="4 16" id="KW-0812">Transmembrane</keyword>
<evidence type="ECO:0000256" key="6">
    <source>
        <dbReference type="ARBA" id="ARBA00022737"/>
    </source>
</evidence>
<evidence type="ECO:0000313" key="20">
    <source>
        <dbReference type="EMBL" id="KAJ8566967.1"/>
    </source>
</evidence>
<evidence type="ECO:0000259" key="19">
    <source>
        <dbReference type="PROSITE" id="PS51473"/>
    </source>
</evidence>
<dbReference type="Pfam" id="PF07714">
    <property type="entry name" value="PK_Tyr_Ser-Thr"/>
    <property type="match status" value="1"/>
</dbReference>
<dbReference type="SUPFAM" id="SSF56112">
    <property type="entry name" value="Protein kinase-like (PK-like)"/>
    <property type="match status" value="1"/>
</dbReference>
<dbReference type="Gene3D" id="3.30.200.20">
    <property type="entry name" value="Phosphorylase Kinase, domain 1"/>
    <property type="match status" value="1"/>
</dbReference>
<dbReference type="GO" id="GO:0005524">
    <property type="term" value="F:ATP binding"/>
    <property type="evidence" value="ECO:0007669"/>
    <property type="project" value="UniProtKB-UniRule"/>
</dbReference>
<dbReference type="InterPro" id="IPR001245">
    <property type="entry name" value="Ser-Thr/Tyr_kinase_cat_dom"/>
</dbReference>
<dbReference type="FunFam" id="3.30.430.20:FF:000015">
    <property type="entry name" value="Cysteine-rich receptor-like protein kinase 3"/>
    <property type="match status" value="1"/>
</dbReference>
<proteinExistence type="predicted"/>
<feature type="domain" description="Gnk2-homologous" evidence="19">
    <location>
        <begin position="136"/>
        <end position="234"/>
    </location>
</feature>
<dbReference type="SMART" id="SM00220">
    <property type="entry name" value="S_TKc"/>
    <property type="match status" value="1"/>
</dbReference>
<dbReference type="PROSITE" id="PS00108">
    <property type="entry name" value="PROTEIN_KINASE_ST"/>
    <property type="match status" value="1"/>
</dbReference>
<evidence type="ECO:0000256" key="3">
    <source>
        <dbReference type="ARBA" id="ARBA00022679"/>
    </source>
</evidence>
<feature type="domain" description="Gnk2-homologous" evidence="19">
    <location>
        <begin position="24"/>
        <end position="125"/>
    </location>
</feature>
<dbReference type="InterPro" id="IPR011009">
    <property type="entry name" value="Kinase-like_dom_sf"/>
</dbReference>
<dbReference type="PROSITE" id="PS50011">
    <property type="entry name" value="PROTEIN_KINASE_DOM"/>
    <property type="match status" value="1"/>
</dbReference>
<evidence type="ECO:0000256" key="17">
    <source>
        <dbReference type="SAM" id="SignalP"/>
    </source>
</evidence>
<dbReference type="FunFam" id="3.30.200.20:FF:001208">
    <property type="entry name" value="Putative DUF26-domain receptor-like protein kinase family protein"/>
    <property type="match status" value="1"/>
</dbReference>
<dbReference type="EMBL" id="JAJAGQ010000003">
    <property type="protein sequence ID" value="KAJ8566967.1"/>
    <property type="molecule type" value="Genomic_DNA"/>
</dbReference>
<dbReference type="InterPro" id="IPR038408">
    <property type="entry name" value="GNK2_sf"/>
</dbReference>
<feature type="transmembrane region" description="Helical" evidence="16">
    <location>
        <begin position="250"/>
        <end position="272"/>
    </location>
</feature>
<keyword evidence="8" id="KW-0418">Kinase</keyword>
<feature type="compositionally biased region" description="Basic and acidic residues" evidence="15">
    <location>
        <begin position="645"/>
        <end position="659"/>
    </location>
</feature>
<feature type="region of interest" description="Disordered" evidence="15">
    <location>
        <begin position="625"/>
        <end position="659"/>
    </location>
</feature>
<evidence type="ECO:0000256" key="5">
    <source>
        <dbReference type="ARBA" id="ARBA00022729"/>
    </source>
</evidence>
<comment type="subcellular location">
    <subcellularLocation>
        <location evidence="1">Membrane</location>
        <topology evidence="1">Single-pass membrane protein</topology>
    </subcellularLocation>
</comment>
<keyword evidence="2" id="KW-0723">Serine/threonine-protein kinase</keyword>
<feature type="binding site" evidence="14">
    <location>
        <position position="340"/>
    </location>
    <ligand>
        <name>ATP</name>
        <dbReference type="ChEBI" id="CHEBI:30616"/>
    </ligand>
</feature>
<keyword evidence="12" id="KW-0675">Receptor</keyword>
<evidence type="ECO:0000256" key="12">
    <source>
        <dbReference type="ARBA" id="ARBA00023170"/>
    </source>
</evidence>
<keyword evidence="13" id="KW-0325">Glycoprotein</keyword>
<dbReference type="InterPro" id="IPR008271">
    <property type="entry name" value="Ser/Thr_kinase_AS"/>
</dbReference>
<sequence>MNFFNFSFLILLVNFALICKADPRISEAGLVCGTNRTLPAIIIPEFVKLMEVVSQRVTDHDWGNHNVTSPNISIYALANCYEDLPHQDCLLCYAASRTRLPRCLPGKSGRIYLDGCFLRYDYYNFFNETTDAAEDKVNCTSIIGVANGHELTTLRATAGDLIEKLTGTAEAHGGYAAAHLNGVYGLAQCWKTVNKKGCRECLDKASRDIKGCFPSRDARALMAGCYLRYSTQNFLNDPNEGSSSGKSKGVIVAIVLGVTAFTMLALSVAYTARKRSLTRKRARINLGKISSSYNRSSLNYKYENLEKATNYFDPSTKVGQGGNGSVYKGTLPNGKVIAVKRLFFNTRQWVDEFFNEVNLINGIEHKNLVKLLGCSIEGPESLLVYEFVTNKSLDQYLFDKNKVKILSWEERFRIIVGTAEGIDFLHGGSAIRIIHRDIKSSNVLLDENLEAKIADFGLARCFAADKTHLSTGIAGTLGYMAPEYLVKGQLTEKADVYSYGVLVLEIVCGRKNIAFAEDSGSLLQTVWKLYTTNQVTEALDPLLKGDFPSEEASKVLKVGLLCTQASIALRPSMSEVVKMLTCEDYQIPEPCQPPFLNSSLLTGGSIKSSLRSLVSNTLFKLDEPSSYTTTTTGSSSMQSSSTGPHRSDEFLLKESKNTK</sequence>
<dbReference type="PROSITE" id="PS51473">
    <property type="entry name" value="GNK2"/>
    <property type="match status" value="2"/>
</dbReference>
<evidence type="ECO:0000256" key="1">
    <source>
        <dbReference type="ARBA" id="ARBA00004167"/>
    </source>
</evidence>
<feature type="signal peptide" evidence="17">
    <location>
        <begin position="1"/>
        <end position="21"/>
    </location>
</feature>
<evidence type="ECO:0000256" key="11">
    <source>
        <dbReference type="ARBA" id="ARBA00023136"/>
    </source>
</evidence>
<reference evidence="21" key="1">
    <citation type="journal article" date="2023" name="Proc. Natl. Acad. Sci. U.S.A.">
        <title>Genomic and structural basis for evolution of tropane alkaloid biosynthesis.</title>
        <authorList>
            <person name="Wanga Y.-J."/>
            <person name="Taina T."/>
            <person name="Yua J.-Y."/>
            <person name="Lia J."/>
            <person name="Xua B."/>
            <person name="Chenc J."/>
            <person name="D'Auriad J.C."/>
            <person name="Huanga J.-P."/>
            <person name="Huanga S.-X."/>
        </authorList>
    </citation>
    <scope>NUCLEOTIDE SEQUENCE [LARGE SCALE GENOMIC DNA]</scope>
    <source>
        <strain evidence="21">cv. KIB-2019</strain>
    </source>
</reference>
<dbReference type="FunFam" id="1.10.510.10:FF:000336">
    <property type="entry name" value="Cysteine-rich receptor-like protein kinase 2"/>
    <property type="match status" value="1"/>
</dbReference>
<gene>
    <name evidence="20" type="ORF">K7X08_019175</name>
</gene>
<keyword evidence="5 17" id="KW-0732">Signal</keyword>
<keyword evidence="9 14" id="KW-0067">ATP-binding</keyword>
<keyword evidence="6" id="KW-0677">Repeat</keyword>
<dbReference type="InterPro" id="IPR002902">
    <property type="entry name" value="GNK2"/>
</dbReference>
<evidence type="ECO:0000256" key="7">
    <source>
        <dbReference type="ARBA" id="ARBA00022741"/>
    </source>
</evidence>
<dbReference type="CDD" id="cd23509">
    <property type="entry name" value="Gnk2-like"/>
    <property type="match status" value="2"/>
</dbReference>
<evidence type="ECO:0000256" key="4">
    <source>
        <dbReference type="ARBA" id="ARBA00022692"/>
    </source>
</evidence>
<feature type="chain" id="PRO_5040213678" description="Cysteine-rich receptor-like protein kinase 42" evidence="17">
    <location>
        <begin position="22"/>
        <end position="659"/>
    </location>
</feature>
<dbReference type="GO" id="GO:0004674">
    <property type="term" value="F:protein serine/threonine kinase activity"/>
    <property type="evidence" value="ECO:0007669"/>
    <property type="project" value="UniProtKB-KW"/>
</dbReference>
<name>A0A9Q1RP96_9SOLA</name>
<keyword evidence="7 14" id="KW-0547">Nucleotide-binding</keyword>
<evidence type="ECO:0000259" key="18">
    <source>
        <dbReference type="PROSITE" id="PS50011"/>
    </source>
</evidence>
<dbReference type="CDD" id="cd14066">
    <property type="entry name" value="STKc_IRAK"/>
    <property type="match status" value="1"/>
</dbReference>
<evidence type="ECO:0000256" key="14">
    <source>
        <dbReference type="PROSITE-ProRule" id="PRU10141"/>
    </source>
</evidence>
<dbReference type="Proteomes" id="UP001152561">
    <property type="component" value="Unassembled WGS sequence"/>
</dbReference>
<evidence type="ECO:0008006" key="22">
    <source>
        <dbReference type="Google" id="ProtNLM"/>
    </source>
</evidence>
<comment type="caution">
    <text evidence="20">The sequence shown here is derived from an EMBL/GenBank/DDBJ whole genome shotgun (WGS) entry which is preliminary data.</text>
</comment>
<evidence type="ECO:0000256" key="10">
    <source>
        <dbReference type="ARBA" id="ARBA00022989"/>
    </source>
</evidence>
<feature type="domain" description="Protein kinase" evidence="18">
    <location>
        <begin position="312"/>
        <end position="596"/>
    </location>
</feature>
<keyword evidence="10 16" id="KW-1133">Transmembrane helix</keyword>
<dbReference type="PROSITE" id="PS00107">
    <property type="entry name" value="PROTEIN_KINASE_ATP"/>
    <property type="match status" value="1"/>
</dbReference>
<organism evidence="20 21">
    <name type="scientific">Anisodus acutangulus</name>
    <dbReference type="NCBI Taxonomy" id="402998"/>
    <lineage>
        <taxon>Eukaryota</taxon>
        <taxon>Viridiplantae</taxon>
        <taxon>Streptophyta</taxon>
        <taxon>Embryophyta</taxon>
        <taxon>Tracheophyta</taxon>
        <taxon>Spermatophyta</taxon>
        <taxon>Magnoliopsida</taxon>
        <taxon>eudicotyledons</taxon>
        <taxon>Gunneridae</taxon>
        <taxon>Pentapetalae</taxon>
        <taxon>asterids</taxon>
        <taxon>lamiids</taxon>
        <taxon>Solanales</taxon>
        <taxon>Solanaceae</taxon>
        <taxon>Solanoideae</taxon>
        <taxon>Hyoscyameae</taxon>
        <taxon>Anisodus</taxon>
    </lineage>
</organism>
<evidence type="ECO:0000256" key="13">
    <source>
        <dbReference type="ARBA" id="ARBA00023180"/>
    </source>
</evidence>
<dbReference type="InterPro" id="IPR052059">
    <property type="entry name" value="CR_Ser/Thr_kinase"/>
</dbReference>
<evidence type="ECO:0000313" key="21">
    <source>
        <dbReference type="Proteomes" id="UP001152561"/>
    </source>
</evidence>
<evidence type="ECO:0000256" key="9">
    <source>
        <dbReference type="ARBA" id="ARBA00022840"/>
    </source>
</evidence>
<dbReference type="PANTHER" id="PTHR47973">
    <property type="entry name" value="CYSTEINE-RICH RECEPTOR-LIKE PROTEIN KINASE 3"/>
    <property type="match status" value="1"/>
</dbReference>
<keyword evidence="3" id="KW-0808">Transferase</keyword>
<dbReference type="Gene3D" id="3.30.430.20">
    <property type="entry name" value="Gnk2 domain, C-X8-C-X2-C motif"/>
    <property type="match status" value="2"/>
</dbReference>
<dbReference type="OrthoDB" id="1908121at2759"/>
<dbReference type="Gene3D" id="1.10.510.10">
    <property type="entry name" value="Transferase(Phosphotransferase) domain 1"/>
    <property type="match status" value="1"/>
</dbReference>
<dbReference type="InterPro" id="IPR017441">
    <property type="entry name" value="Protein_kinase_ATP_BS"/>
</dbReference>
<evidence type="ECO:0000256" key="15">
    <source>
        <dbReference type="SAM" id="MobiDB-lite"/>
    </source>
</evidence>
<dbReference type="Pfam" id="PF01657">
    <property type="entry name" value="Stress-antifung"/>
    <property type="match status" value="2"/>
</dbReference>
<evidence type="ECO:0000256" key="2">
    <source>
        <dbReference type="ARBA" id="ARBA00022527"/>
    </source>
</evidence>
<evidence type="ECO:0000256" key="8">
    <source>
        <dbReference type="ARBA" id="ARBA00022777"/>
    </source>
</evidence>
<dbReference type="InterPro" id="IPR000719">
    <property type="entry name" value="Prot_kinase_dom"/>
</dbReference>